<accession>A0AAD8W976</accession>
<gene>
    <name evidence="3" type="ORF">QYE76_065793</name>
</gene>
<evidence type="ECO:0000313" key="4">
    <source>
        <dbReference type="Proteomes" id="UP001231189"/>
    </source>
</evidence>
<feature type="coiled-coil region" evidence="1">
    <location>
        <begin position="258"/>
        <end position="285"/>
    </location>
</feature>
<protein>
    <submittedName>
        <fullName evidence="3">Uncharacterized protein</fullName>
    </submittedName>
</protein>
<evidence type="ECO:0000256" key="2">
    <source>
        <dbReference type="SAM" id="MobiDB-lite"/>
    </source>
</evidence>
<reference evidence="3" key="1">
    <citation type="submission" date="2023-07" db="EMBL/GenBank/DDBJ databases">
        <title>A chromosome-level genome assembly of Lolium multiflorum.</title>
        <authorList>
            <person name="Chen Y."/>
            <person name="Copetti D."/>
            <person name="Kolliker R."/>
            <person name="Studer B."/>
        </authorList>
    </citation>
    <scope>NUCLEOTIDE SEQUENCE</scope>
    <source>
        <strain evidence="3">02402/16</strain>
        <tissue evidence="3">Leaf</tissue>
    </source>
</reference>
<name>A0AAD8W976_LOLMU</name>
<feature type="region of interest" description="Disordered" evidence="2">
    <location>
        <begin position="70"/>
        <end position="236"/>
    </location>
</feature>
<organism evidence="3 4">
    <name type="scientific">Lolium multiflorum</name>
    <name type="common">Italian ryegrass</name>
    <name type="synonym">Lolium perenne subsp. multiflorum</name>
    <dbReference type="NCBI Taxonomy" id="4521"/>
    <lineage>
        <taxon>Eukaryota</taxon>
        <taxon>Viridiplantae</taxon>
        <taxon>Streptophyta</taxon>
        <taxon>Embryophyta</taxon>
        <taxon>Tracheophyta</taxon>
        <taxon>Spermatophyta</taxon>
        <taxon>Magnoliopsida</taxon>
        <taxon>Liliopsida</taxon>
        <taxon>Poales</taxon>
        <taxon>Poaceae</taxon>
        <taxon>BOP clade</taxon>
        <taxon>Pooideae</taxon>
        <taxon>Poodae</taxon>
        <taxon>Poeae</taxon>
        <taxon>Poeae Chloroplast Group 2 (Poeae type)</taxon>
        <taxon>Loliodinae</taxon>
        <taxon>Loliinae</taxon>
        <taxon>Lolium</taxon>
    </lineage>
</organism>
<feature type="compositionally biased region" description="Polar residues" evidence="2">
    <location>
        <begin position="192"/>
        <end position="202"/>
    </location>
</feature>
<keyword evidence="4" id="KW-1185">Reference proteome</keyword>
<evidence type="ECO:0000256" key="1">
    <source>
        <dbReference type="SAM" id="Coils"/>
    </source>
</evidence>
<proteinExistence type="predicted"/>
<keyword evidence="1" id="KW-0175">Coiled coil</keyword>
<comment type="caution">
    <text evidence="3">The sequence shown here is derived from an EMBL/GenBank/DDBJ whole genome shotgun (WGS) entry which is preliminary data.</text>
</comment>
<dbReference type="AlphaFoldDB" id="A0AAD8W976"/>
<evidence type="ECO:0000313" key="3">
    <source>
        <dbReference type="EMBL" id="KAK1647988.1"/>
    </source>
</evidence>
<dbReference type="Proteomes" id="UP001231189">
    <property type="component" value="Unassembled WGS sequence"/>
</dbReference>
<dbReference type="EMBL" id="JAUUTY010000004">
    <property type="protein sequence ID" value="KAK1647988.1"/>
    <property type="molecule type" value="Genomic_DNA"/>
</dbReference>
<sequence length="439" mass="48334">MPPRTKRTKNVVAGTSARAEKEKVSGWERSKFSNKYHHKLKKLGLLATEGAVQIPRDEAILNPPKGFLNHQILSSLPTTPEGGDVPEQAIITDDLQETSVRNNEPAESEKSAGSSDRISESVPASGFARPVAFLEKRNRKRTTDEEDSGASKLSQPSAEESCHEEQAEFDPFASAPVVSSDDEEHLDLEASRPTNTGTSHTMVLSEDPKAAPESSDPPRSLRVLKKKPRTGPAGKEPVMKEMVDIGSRFIGFRDEGALHLAEKRTQELEKKLEASEKAHEEAERKVASVGDLRDRLHAAETALSEKEGQIAKREAAIIAHLDTQSARFSKKIGEMYTRNPDLEEDALLDTLSILEKNCTLARDCLKVSRIALERIFPHFFSKAALPDKFELLAKIFTEKGDPALAHRQSSLKIGVEGTIALVIAIARRLTGSKLQLFED</sequence>